<evidence type="ECO:0000256" key="10">
    <source>
        <dbReference type="ARBA" id="ARBA00038345"/>
    </source>
</evidence>
<proteinExistence type="inferred from homology"/>
<dbReference type="Gene3D" id="3.40.50.20">
    <property type="match status" value="1"/>
</dbReference>
<evidence type="ECO:0000256" key="5">
    <source>
        <dbReference type="ARBA" id="ARBA00022723"/>
    </source>
</evidence>
<keyword evidence="7 13" id="KW-0658">Purine biosynthesis</keyword>
<keyword evidence="9" id="KW-0464">Manganese</keyword>
<keyword evidence="6 14" id="KW-0547">Nucleotide-binding</keyword>
<evidence type="ECO:0000256" key="14">
    <source>
        <dbReference type="PROSITE-ProRule" id="PRU00409"/>
    </source>
</evidence>
<dbReference type="InterPro" id="IPR011761">
    <property type="entry name" value="ATP-grasp"/>
</dbReference>
<evidence type="ECO:0000256" key="6">
    <source>
        <dbReference type="ARBA" id="ARBA00022741"/>
    </source>
</evidence>
<dbReference type="NCBIfam" id="TIGR00877">
    <property type="entry name" value="purD"/>
    <property type="match status" value="1"/>
</dbReference>
<dbReference type="GO" id="GO:0046872">
    <property type="term" value="F:metal ion binding"/>
    <property type="evidence" value="ECO:0007669"/>
    <property type="project" value="UniProtKB-KW"/>
</dbReference>
<dbReference type="Gene3D" id="3.30.470.20">
    <property type="entry name" value="ATP-grasp fold, B domain"/>
    <property type="match status" value="1"/>
</dbReference>
<dbReference type="SUPFAM" id="SSF51246">
    <property type="entry name" value="Rudiment single hybrid motif"/>
    <property type="match status" value="1"/>
</dbReference>
<dbReference type="InterPro" id="IPR020560">
    <property type="entry name" value="PRibGlycinamide_synth_C-dom"/>
</dbReference>
<protein>
    <recommendedName>
        <fullName evidence="3 13">Phosphoribosylamine--glycine ligase</fullName>
        <ecNumber evidence="3 13">6.3.4.13</ecNumber>
    </recommendedName>
    <alternativeName>
        <fullName evidence="13">GARS</fullName>
    </alternativeName>
    <alternativeName>
        <fullName evidence="11 13">Glycinamide ribonucleotide synthetase</fullName>
    </alternativeName>
    <alternativeName>
        <fullName evidence="12 13">Phosphoribosylglycinamide synthetase</fullName>
    </alternativeName>
</protein>
<dbReference type="GO" id="GO:0009113">
    <property type="term" value="P:purine nucleobase biosynthetic process"/>
    <property type="evidence" value="ECO:0007669"/>
    <property type="project" value="InterPro"/>
</dbReference>
<comment type="catalytic activity">
    <reaction evidence="13">
        <text>5-phospho-beta-D-ribosylamine + glycine + ATP = N(1)-(5-phospho-beta-D-ribosyl)glycinamide + ADP + phosphate + H(+)</text>
        <dbReference type="Rhea" id="RHEA:17453"/>
        <dbReference type="ChEBI" id="CHEBI:15378"/>
        <dbReference type="ChEBI" id="CHEBI:30616"/>
        <dbReference type="ChEBI" id="CHEBI:43474"/>
        <dbReference type="ChEBI" id="CHEBI:57305"/>
        <dbReference type="ChEBI" id="CHEBI:58681"/>
        <dbReference type="ChEBI" id="CHEBI:143788"/>
        <dbReference type="ChEBI" id="CHEBI:456216"/>
        <dbReference type="EC" id="6.3.4.13"/>
    </reaction>
</comment>
<dbReference type="AlphaFoldDB" id="A0A1M6P619"/>
<dbReference type="GO" id="GO:0006189">
    <property type="term" value="P:'de novo' IMP biosynthetic process"/>
    <property type="evidence" value="ECO:0007669"/>
    <property type="project" value="UniProtKB-UniRule"/>
</dbReference>
<dbReference type="InterPro" id="IPR000115">
    <property type="entry name" value="PRibGlycinamide_synth"/>
</dbReference>
<dbReference type="SUPFAM" id="SSF56059">
    <property type="entry name" value="Glutathione synthetase ATP-binding domain-like"/>
    <property type="match status" value="1"/>
</dbReference>
<dbReference type="EMBL" id="FRAD01000012">
    <property type="protein sequence ID" value="SHK03353.1"/>
    <property type="molecule type" value="Genomic_DNA"/>
</dbReference>
<gene>
    <name evidence="13" type="primary">purD</name>
    <name evidence="16" type="ORF">SAMN02745248_01601</name>
</gene>
<dbReference type="Pfam" id="PF02843">
    <property type="entry name" value="GARS_C"/>
    <property type="match status" value="1"/>
</dbReference>
<evidence type="ECO:0000256" key="8">
    <source>
        <dbReference type="ARBA" id="ARBA00022840"/>
    </source>
</evidence>
<evidence type="ECO:0000256" key="2">
    <source>
        <dbReference type="ARBA" id="ARBA00005174"/>
    </source>
</evidence>
<evidence type="ECO:0000256" key="1">
    <source>
        <dbReference type="ARBA" id="ARBA00001936"/>
    </source>
</evidence>
<dbReference type="FunFam" id="3.40.50.20:FF:000006">
    <property type="entry name" value="Phosphoribosylamine--glycine ligase, chloroplastic"/>
    <property type="match status" value="1"/>
</dbReference>
<dbReference type="GO" id="GO:0005524">
    <property type="term" value="F:ATP binding"/>
    <property type="evidence" value="ECO:0007669"/>
    <property type="project" value="UniProtKB-UniRule"/>
</dbReference>
<name>A0A1M6P619_9CLOT</name>
<dbReference type="SMART" id="SM01210">
    <property type="entry name" value="GARS_C"/>
    <property type="match status" value="1"/>
</dbReference>
<keyword evidence="17" id="KW-1185">Reference proteome</keyword>
<keyword evidence="5" id="KW-0479">Metal-binding</keyword>
<dbReference type="Gene3D" id="3.30.1490.20">
    <property type="entry name" value="ATP-grasp fold, A domain"/>
    <property type="match status" value="1"/>
</dbReference>
<evidence type="ECO:0000256" key="7">
    <source>
        <dbReference type="ARBA" id="ARBA00022755"/>
    </source>
</evidence>
<dbReference type="SMART" id="SM01209">
    <property type="entry name" value="GARS_A"/>
    <property type="match status" value="1"/>
</dbReference>
<dbReference type="PANTHER" id="PTHR43472">
    <property type="entry name" value="PHOSPHORIBOSYLAMINE--GLYCINE LIGASE"/>
    <property type="match status" value="1"/>
</dbReference>
<dbReference type="SUPFAM" id="SSF52440">
    <property type="entry name" value="PreATP-grasp domain"/>
    <property type="match status" value="1"/>
</dbReference>
<dbReference type="UniPathway" id="UPA00074">
    <property type="reaction ID" value="UER00125"/>
</dbReference>
<evidence type="ECO:0000256" key="11">
    <source>
        <dbReference type="ARBA" id="ARBA00042242"/>
    </source>
</evidence>
<dbReference type="STRING" id="1121331.SAMN02745248_01601"/>
<dbReference type="PANTHER" id="PTHR43472:SF1">
    <property type="entry name" value="PHOSPHORIBOSYLAMINE--GLYCINE LIGASE, CHLOROPLASTIC"/>
    <property type="match status" value="1"/>
</dbReference>
<dbReference type="Gene3D" id="3.90.600.10">
    <property type="entry name" value="Phosphoribosylglycinamide synthetase, C-terminal domain"/>
    <property type="match status" value="1"/>
</dbReference>
<dbReference type="InterPro" id="IPR013815">
    <property type="entry name" value="ATP_grasp_subdomain_1"/>
</dbReference>
<dbReference type="Pfam" id="PF01071">
    <property type="entry name" value="GARS_A"/>
    <property type="match status" value="1"/>
</dbReference>
<dbReference type="Pfam" id="PF02844">
    <property type="entry name" value="GARS_N"/>
    <property type="match status" value="1"/>
</dbReference>
<comment type="similarity">
    <text evidence="10 13">Belongs to the GARS family.</text>
</comment>
<dbReference type="Proteomes" id="UP000183952">
    <property type="component" value="Unassembled WGS sequence"/>
</dbReference>
<evidence type="ECO:0000256" key="4">
    <source>
        <dbReference type="ARBA" id="ARBA00022598"/>
    </source>
</evidence>
<evidence type="ECO:0000256" key="9">
    <source>
        <dbReference type="ARBA" id="ARBA00023211"/>
    </source>
</evidence>
<keyword evidence="8 14" id="KW-0067">ATP-binding</keyword>
<sequence length="415" mass="45771">MKILLLGSGGREHAIAYKMAQSEKVEKIYVVPGNDGIALEEKCECINIGNNSDIVEFAKKQNIELTVVGPEAPLCDGIVDDFRKHGLKIFGPGKNGAILEGSKAFSKDFMKKYNIRTAEYEVFNDADKALEYSKTSKYPLVIKADGLAAGKGVVIAENREIAEATIIEFMEKDLFKGAGSTIVLEEFLEGKEASILSVTDGNVILPFMSSKDHKQIFDGNKGPNTGGMGVIAPNPYCTEEIMEDFKKNIMEPTLRGIQEEKMDFKGVIFFGIMICHGKAYLLEYNVRMGDPETECVLPMMKTDLVEIMEAAVEGRLKDVNIQWNTGSACTVIAAAEGYPHAYNKGMEIKLQDKIQGKVFFAGVKNREGKLTANGGRVLAVTCIGENLEEAIDKAYENIKKVSFDEMYYRKDIGRA</sequence>
<dbReference type="InterPro" id="IPR020561">
    <property type="entry name" value="PRibGlycinamid_synth_ATP-grasp"/>
</dbReference>
<evidence type="ECO:0000313" key="17">
    <source>
        <dbReference type="Proteomes" id="UP000183952"/>
    </source>
</evidence>
<comment type="pathway">
    <text evidence="2 13">Purine metabolism; IMP biosynthesis via de novo pathway; N(1)-(5-phospho-D-ribosyl)glycinamide from 5-phospho-alpha-D-ribose 1-diphosphate: step 2/2.</text>
</comment>
<dbReference type="GO" id="GO:0004637">
    <property type="term" value="F:phosphoribosylamine-glycine ligase activity"/>
    <property type="evidence" value="ECO:0007669"/>
    <property type="project" value="UniProtKB-UniRule"/>
</dbReference>
<dbReference type="InterPro" id="IPR011054">
    <property type="entry name" value="Rudment_hybrid_motif"/>
</dbReference>
<dbReference type="InterPro" id="IPR037123">
    <property type="entry name" value="PRibGlycinamide_synth_C_sf"/>
</dbReference>
<evidence type="ECO:0000256" key="12">
    <source>
        <dbReference type="ARBA" id="ARBA00042864"/>
    </source>
</evidence>
<evidence type="ECO:0000259" key="15">
    <source>
        <dbReference type="PROSITE" id="PS50975"/>
    </source>
</evidence>
<dbReference type="PROSITE" id="PS50975">
    <property type="entry name" value="ATP_GRASP"/>
    <property type="match status" value="1"/>
</dbReference>
<dbReference type="RefSeq" id="WP_072903558.1">
    <property type="nucleotide sequence ID" value="NZ_FRAD01000012.1"/>
</dbReference>
<accession>A0A1M6P619</accession>
<dbReference type="OrthoDB" id="9807240at2"/>
<reference evidence="16 17" key="1">
    <citation type="submission" date="2016-11" db="EMBL/GenBank/DDBJ databases">
        <authorList>
            <person name="Jaros S."/>
            <person name="Januszkiewicz K."/>
            <person name="Wedrychowicz H."/>
        </authorList>
    </citation>
    <scope>NUCLEOTIDE SEQUENCE [LARGE SCALE GENOMIC DNA]</scope>
    <source>
        <strain evidence="16 17">DSM 3090</strain>
    </source>
</reference>
<evidence type="ECO:0000256" key="13">
    <source>
        <dbReference type="HAMAP-Rule" id="MF_00138"/>
    </source>
</evidence>
<dbReference type="InterPro" id="IPR020562">
    <property type="entry name" value="PRibGlycinamide_synth_N"/>
</dbReference>
<dbReference type="InterPro" id="IPR016185">
    <property type="entry name" value="PreATP-grasp_dom_sf"/>
</dbReference>
<keyword evidence="4 13" id="KW-0436">Ligase</keyword>
<comment type="cofactor">
    <cofactor evidence="1">
        <name>Mn(2+)</name>
        <dbReference type="ChEBI" id="CHEBI:29035"/>
    </cofactor>
</comment>
<dbReference type="EC" id="6.3.4.13" evidence="3 13"/>
<evidence type="ECO:0000313" key="16">
    <source>
        <dbReference type="EMBL" id="SHK03353.1"/>
    </source>
</evidence>
<feature type="domain" description="ATP-grasp" evidence="15">
    <location>
        <begin position="107"/>
        <end position="313"/>
    </location>
</feature>
<organism evidence="16 17">
    <name type="scientific">Hathewaya proteolytica DSM 3090</name>
    <dbReference type="NCBI Taxonomy" id="1121331"/>
    <lineage>
        <taxon>Bacteria</taxon>
        <taxon>Bacillati</taxon>
        <taxon>Bacillota</taxon>
        <taxon>Clostridia</taxon>
        <taxon>Eubacteriales</taxon>
        <taxon>Clostridiaceae</taxon>
        <taxon>Hathewaya</taxon>
    </lineage>
</organism>
<evidence type="ECO:0000256" key="3">
    <source>
        <dbReference type="ARBA" id="ARBA00013255"/>
    </source>
</evidence>
<dbReference type="HAMAP" id="MF_00138">
    <property type="entry name" value="GARS"/>
    <property type="match status" value="1"/>
</dbReference>